<keyword evidence="6" id="KW-0804">Transcription</keyword>
<dbReference type="InterPro" id="IPR035890">
    <property type="entry name" value="Anti-sigma-28_factor_FlgM_sf"/>
</dbReference>
<evidence type="ECO:0000313" key="12">
    <source>
        <dbReference type="Proteomes" id="UP000638570"/>
    </source>
</evidence>
<evidence type="ECO:0000256" key="2">
    <source>
        <dbReference type="ARBA" id="ARBA00017823"/>
    </source>
</evidence>
<keyword evidence="11" id="KW-0969">Cilium</keyword>
<evidence type="ECO:0000256" key="5">
    <source>
        <dbReference type="ARBA" id="ARBA00023015"/>
    </source>
</evidence>
<name>A0ABS1QUA0_9GAMM</name>
<evidence type="ECO:0000259" key="10">
    <source>
        <dbReference type="Pfam" id="PF04316"/>
    </source>
</evidence>
<keyword evidence="11" id="KW-0966">Cell projection</keyword>
<evidence type="ECO:0000313" key="11">
    <source>
        <dbReference type="EMBL" id="MBL1378425.1"/>
    </source>
</evidence>
<keyword evidence="5" id="KW-0805">Transcription regulation</keyword>
<sequence>MAIDKIPPGLANSPALAGNGKYKGPAQGSEAKSASSPVTSQDSVSLTPEAQRLSQVQQSLASAPAPDNSARLEALKKAINEGSYQVDSERLAANISRFEQDIETLYP</sequence>
<keyword evidence="3" id="KW-0678">Repressor</keyword>
<feature type="region of interest" description="Disordered" evidence="9">
    <location>
        <begin position="1"/>
        <end position="68"/>
    </location>
</feature>
<dbReference type="NCBIfam" id="TIGR03824">
    <property type="entry name" value="FlgM_jcvi"/>
    <property type="match status" value="1"/>
</dbReference>
<evidence type="ECO:0000256" key="6">
    <source>
        <dbReference type="ARBA" id="ARBA00023163"/>
    </source>
</evidence>
<keyword evidence="12" id="KW-1185">Reference proteome</keyword>
<evidence type="ECO:0000256" key="1">
    <source>
        <dbReference type="ARBA" id="ARBA00005322"/>
    </source>
</evidence>
<dbReference type="Pfam" id="PF04316">
    <property type="entry name" value="FlgM"/>
    <property type="match status" value="1"/>
</dbReference>
<dbReference type="SUPFAM" id="SSF101498">
    <property type="entry name" value="Anti-sigma factor FlgM"/>
    <property type="match status" value="1"/>
</dbReference>
<reference evidence="12" key="1">
    <citation type="submission" date="2021-01" db="EMBL/GenBank/DDBJ databases">
        <title>Genome public.</title>
        <authorList>
            <person name="Liu C."/>
            <person name="Sun Q."/>
        </authorList>
    </citation>
    <scope>NUCLEOTIDE SEQUENCE [LARGE SCALE GENOMIC DNA]</scope>
    <source>
        <strain evidence="12">CGMCC 1.18722</strain>
    </source>
</reference>
<organism evidence="11 12">
    <name type="scientific">Zobellella iuensis</name>
    <dbReference type="NCBI Taxonomy" id="2803811"/>
    <lineage>
        <taxon>Bacteria</taxon>
        <taxon>Pseudomonadati</taxon>
        <taxon>Pseudomonadota</taxon>
        <taxon>Gammaproteobacteria</taxon>
        <taxon>Aeromonadales</taxon>
        <taxon>Aeromonadaceae</taxon>
        <taxon>Zobellella</taxon>
    </lineage>
</organism>
<keyword evidence="11" id="KW-0282">Flagellum</keyword>
<dbReference type="InterPro" id="IPR007412">
    <property type="entry name" value="FlgM"/>
</dbReference>
<evidence type="ECO:0000256" key="7">
    <source>
        <dbReference type="ARBA" id="ARBA00024739"/>
    </source>
</evidence>
<comment type="similarity">
    <text evidence="1">Belongs to the FlgM family.</text>
</comment>
<dbReference type="InterPro" id="IPR031316">
    <property type="entry name" value="FlgM_C"/>
</dbReference>
<gene>
    <name evidence="11" type="primary">flgM</name>
    <name evidence="11" type="ORF">JKV55_13980</name>
</gene>
<evidence type="ECO:0000256" key="4">
    <source>
        <dbReference type="ARBA" id="ARBA00022795"/>
    </source>
</evidence>
<evidence type="ECO:0000256" key="3">
    <source>
        <dbReference type="ARBA" id="ARBA00022491"/>
    </source>
</evidence>
<dbReference type="Proteomes" id="UP000638570">
    <property type="component" value="Unassembled WGS sequence"/>
</dbReference>
<evidence type="ECO:0000256" key="8">
    <source>
        <dbReference type="ARBA" id="ARBA00030117"/>
    </source>
</evidence>
<dbReference type="EMBL" id="JAERTZ010000025">
    <property type="protein sequence ID" value="MBL1378425.1"/>
    <property type="molecule type" value="Genomic_DNA"/>
</dbReference>
<dbReference type="RefSeq" id="WP_202086818.1">
    <property type="nucleotide sequence ID" value="NZ_JAERTZ010000025.1"/>
</dbReference>
<keyword evidence="4" id="KW-1005">Bacterial flagellum biogenesis</keyword>
<protein>
    <recommendedName>
        <fullName evidence="2">Negative regulator of flagellin synthesis</fullName>
    </recommendedName>
    <alternativeName>
        <fullName evidence="8">Anti-sigma-28 factor</fullName>
    </alternativeName>
</protein>
<feature type="compositionally biased region" description="Polar residues" evidence="9">
    <location>
        <begin position="30"/>
        <end position="61"/>
    </location>
</feature>
<evidence type="ECO:0000256" key="9">
    <source>
        <dbReference type="SAM" id="MobiDB-lite"/>
    </source>
</evidence>
<proteinExistence type="inferred from homology"/>
<comment type="caution">
    <text evidence="11">The sequence shown here is derived from an EMBL/GenBank/DDBJ whole genome shotgun (WGS) entry which is preliminary data.</text>
</comment>
<accession>A0ABS1QUA0</accession>
<feature type="domain" description="Anti-sigma-28 factor FlgM C-terminal" evidence="10">
    <location>
        <begin position="42"/>
        <end position="95"/>
    </location>
</feature>
<comment type="function">
    <text evidence="7">Responsible for the coupling of flagellin expression to flagellar assembly by preventing expression of the flagellin genes when a component of the middle class of proteins is defective. It negatively regulates flagellar genes by inhibiting the activity of FliA by directly binding to FliA.</text>
</comment>